<dbReference type="PANTHER" id="PTHR30537:SF5">
    <property type="entry name" value="HTH-TYPE TRANSCRIPTIONAL ACTIVATOR TTDR-RELATED"/>
    <property type="match status" value="1"/>
</dbReference>
<feature type="domain" description="LysR substrate-binding" evidence="2">
    <location>
        <begin position="2"/>
        <end position="98"/>
    </location>
</feature>
<dbReference type="Pfam" id="PF03466">
    <property type="entry name" value="LysR_substrate"/>
    <property type="match status" value="1"/>
</dbReference>
<evidence type="ECO:0000256" key="1">
    <source>
        <dbReference type="ARBA" id="ARBA00009437"/>
    </source>
</evidence>
<organism evidence="3 4">
    <name type="scientific">Pseudomonas fluorescens</name>
    <dbReference type="NCBI Taxonomy" id="294"/>
    <lineage>
        <taxon>Bacteria</taxon>
        <taxon>Pseudomonadati</taxon>
        <taxon>Pseudomonadota</taxon>
        <taxon>Gammaproteobacteria</taxon>
        <taxon>Pseudomonadales</taxon>
        <taxon>Pseudomonadaceae</taxon>
        <taxon>Pseudomonas</taxon>
    </lineage>
</organism>
<dbReference type="InterPro" id="IPR058163">
    <property type="entry name" value="LysR-type_TF_proteobact-type"/>
</dbReference>
<dbReference type="EMBL" id="CABVIE010000002">
    <property type="protein sequence ID" value="VVO64464.1"/>
    <property type="molecule type" value="Genomic_DNA"/>
</dbReference>
<sequence>MSSGNEWHFTALGGEHVVTTRSVIRCNNGDTCRMIALNGGGILLQPSFMVCEDLRRGNLMELLPGYQSVELGISAVYPSHKYLPSKVRAFVNFLVERCEGTDRESVATPGKHEV</sequence>
<dbReference type="PANTHER" id="PTHR30537">
    <property type="entry name" value="HTH-TYPE TRANSCRIPTIONAL REGULATOR"/>
    <property type="match status" value="1"/>
</dbReference>
<comment type="similarity">
    <text evidence="1">Belongs to the LysR transcriptional regulatory family.</text>
</comment>
<dbReference type="AlphaFoldDB" id="A0A8H2RQN9"/>
<evidence type="ECO:0000313" key="3">
    <source>
        <dbReference type="EMBL" id="VVO64464.1"/>
    </source>
</evidence>
<gene>
    <name evidence="3" type="ORF">PS900_00976</name>
</gene>
<comment type="caution">
    <text evidence="3">The sequence shown here is derived from an EMBL/GenBank/DDBJ whole genome shotgun (WGS) entry which is preliminary data.</text>
</comment>
<dbReference type="SUPFAM" id="SSF53850">
    <property type="entry name" value="Periplasmic binding protein-like II"/>
    <property type="match status" value="1"/>
</dbReference>
<name>A0A8H2RQN9_PSEFL</name>
<protein>
    <recommendedName>
        <fullName evidence="2">LysR substrate-binding domain-containing protein</fullName>
    </recommendedName>
</protein>
<proteinExistence type="inferred from homology"/>
<reference evidence="3 4" key="1">
    <citation type="submission" date="2019-09" db="EMBL/GenBank/DDBJ databases">
        <authorList>
            <person name="Chandra G."/>
            <person name="Truman W A."/>
        </authorList>
    </citation>
    <scope>NUCLEOTIDE SEQUENCE [LARGE SCALE GENOMIC DNA]</scope>
    <source>
        <strain evidence="3">PS900</strain>
    </source>
</reference>
<dbReference type="InterPro" id="IPR005119">
    <property type="entry name" value="LysR_subst-bd"/>
</dbReference>
<dbReference type="Gene3D" id="3.40.190.290">
    <property type="match status" value="1"/>
</dbReference>
<dbReference type="Proteomes" id="UP000325723">
    <property type="component" value="Unassembled WGS sequence"/>
</dbReference>
<accession>A0A8H2RQN9</accession>
<evidence type="ECO:0000313" key="4">
    <source>
        <dbReference type="Proteomes" id="UP000325723"/>
    </source>
</evidence>
<evidence type="ECO:0000259" key="2">
    <source>
        <dbReference type="Pfam" id="PF03466"/>
    </source>
</evidence>